<dbReference type="Pfam" id="PF07072">
    <property type="entry name" value="ZapD"/>
    <property type="match status" value="1"/>
</dbReference>
<comment type="caution">
    <text evidence="6">The sequence shown here is derived from an EMBL/GenBank/DDBJ whole genome shotgun (WGS) entry which is preliminary data.</text>
</comment>
<evidence type="ECO:0000256" key="1">
    <source>
        <dbReference type="ARBA" id="ARBA00022490"/>
    </source>
</evidence>
<evidence type="ECO:0000256" key="2">
    <source>
        <dbReference type="ARBA" id="ARBA00022618"/>
    </source>
</evidence>
<dbReference type="RefSeq" id="WP_138318804.1">
    <property type="nucleotide sequence ID" value="NZ_VCBC01000004.1"/>
</dbReference>
<dbReference type="PANTHER" id="PTHR39455:SF1">
    <property type="entry name" value="CELL DIVISION PROTEIN ZAPD"/>
    <property type="match status" value="1"/>
</dbReference>
<dbReference type="Gene3D" id="2.60.440.10">
    <property type="entry name" value="YacF-like domains"/>
    <property type="match status" value="1"/>
</dbReference>
<organism evidence="6 7">
    <name type="scientific">Thalassotalea litorea</name>
    <dbReference type="NCBI Taxonomy" id="2020715"/>
    <lineage>
        <taxon>Bacteria</taxon>
        <taxon>Pseudomonadati</taxon>
        <taxon>Pseudomonadota</taxon>
        <taxon>Gammaproteobacteria</taxon>
        <taxon>Alteromonadales</taxon>
        <taxon>Colwelliaceae</taxon>
        <taxon>Thalassotalea</taxon>
    </lineage>
</organism>
<comment type="similarity">
    <text evidence="5">Belongs to the ZapD family.</text>
</comment>
<evidence type="ECO:0000313" key="7">
    <source>
        <dbReference type="Proteomes" id="UP000307790"/>
    </source>
</evidence>
<dbReference type="GO" id="GO:0043093">
    <property type="term" value="P:FtsZ-dependent cytokinesis"/>
    <property type="evidence" value="ECO:0007669"/>
    <property type="project" value="UniProtKB-UniRule"/>
</dbReference>
<name>A0A5R9IQ58_9GAMM</name>
<dbReference type="OrthoDB" id="5294622at2"/>
<dbReference type="GO" id="GO:0000917">
    <property type="term" value="P:division septum assembly"/>
    <property type="evidence" value="ECO:0007669"/>
    <property type="project" value="UniProtKB-KW"/>
</dbReference>
<accession>A0A5R9IQ58</accession>
<reference evidence="6 7" key="1">
    <citation type="submission" date="2019-05" db="EMBL/GenBank/DDBJ databases">
        <title>Genome sequences of Thalassotalea litorea 1K03283.</title>
        <authorList>
            <person name="Zhang D."/>
        </authorList>
    </citation>
    <scope>NUCLEOTIDE SEQUENCE [LARGE SCALE GENOMIC DNA]</scope>
    <source>
        <strain evidence="6 7">MCCC 1K03283</strain>
    </source>
</reference>
<evidence type="ECO:0000256" key="5">
    <source>
        <dbReference type="HAMAP-Rule" id="MF_01092"/>
    </source>
</evidence>
<dbReference type="EMBL" id="VCBC01000004">
    <property type="protein sequence ID" value="TLU66739.1"/>
    <property type="molecule type" value="Genomic_DNA"/>
</dbReference>
<dbReference type="SUPFAM" id="SSF160950">
    <property type="entry name" value="YacF-like"/>
    <property type="match status" value="1"/>
</dbReference>
<keyword evidence="1 5" id="KW-0963">Cytoplasm</keyword>
<dbReference type="AlphaFoldDB" id="A0A5R9IQ58"/>
<comment type="subunit">
    <text evidence="5">Interacts with FtsZ.</text>
</comment>
<dbReference type="PANTHER" id="PTHR39455">
    <property type="entry name" value="CELL DIVISION PROTEIN ZAPD"/>
    <property type="match status" value="1"/>
</dbReference>
<evidence type="ECO:0000256" key="4">
    <source>
        <dbReference type="ARBA" id="ARBA00023306"/>
    </source>
</evidence>
<dbReference type="GO" id="GO:0005737">
    <property type="term" value="C:cytoplasm"/>
    <property type="evidence" value="ECO:0007669"/>
    <property type="project" value="UniProtKB-SubCell"/>
</dbReference>
<keyword evidence="3 5" id="KW-0717">Septation</keyword>
<keyword evidence="7" id="KW-1185">Reference proteome</keyword>
<sequence>MSEILYEHPLNERIRSYLKLEQLFEQVHGCLNDDFENSYPLFFNALFAILDALDRHDIRGDLIKDLEKLERNLTAWGKSPDVDNKTLQTNLHQAKALSTIFRSKNPLWTDLKNDKFLDGLRKRFTLQGAYSGFDLPALTFWFHQPPILIREDINRWLAELSCLENALSLVLKFIRQKSEFEQIESSNSFYQDTGEGLSLLRLKINKGVDYFPSVSGNRFRYSIRFMELCAQKGQQYINDKVSFKLAKC</sequence>
<dbReference type="Proteomes" id="UP000307790">
    <property type="component" value="Unassembled WGS sequence"/>
</dbReference>
<dbReference type="Gene3D" id="1.10.3900.10">
    <property type="entry name" value="YacF-like"/>
    <property type="match status" value="1"/>
</dbReference>
<dbReference type="HAMAP" id="MF_01092">
    <property type="entry name" value="ZapD"/>
    <property type="match status" value="1"/>
</dbReference>
<comment type="subcellular location">
    <subcellularLocation>
        <location evidence="5">Cytoplasm</location>
    </subcellularLocation>
    <text evidence="5">Localizes to mid-cell in an FtsZ-dependent manner.</text>
</comment>
<protein>
    <recommendedName>
        <fullName evidence="5">Cell division protein ZapD</fullName>
    </recommendedName>
    <alternativeName>
        <fullName evidence="5">Z ring-associated protein D</fullName>
    </alternativeName>
</protein>
<keyword evidence="2 5" id="KW-0132">Cell division</keyword>
<dbReference type="InterPro" id="IPR036268">
    <property type="entry name" value="ZapD_sf"/>
</dbReference>
<gene>
    <name evidence="5" type="primary">zapD</name>
    <name evidence="6" type="ORF">FE810_04305</name>
</gene>
<proteinExistence type="inferred from homology"/>
<dbReference type="InterPro" id="IPR027462">
    <property type="entry name" value="ZapD_C"/>
</dbReference>
<evidence type="ECO:0000256" key="3">
    <source>
        <dbReference type="ARBA" id="ARBA00023210"/>
    </source>
</evidence>
<comment type="function">
    <text evidence="5">Cell division factor that enhances FtsZ-ring assembly. Directly interacts with FtsZ and promotes bundling of FtsZ protofilaments, with a reduction in FtsZ GTPase activity.</text>
</comment>
<dbReference type="GO" id="GO:0032153">
    <property type="term" value="C:cell division site"/>
    <property type="evidence" value="ECO:0007669"/>
    <property type="project" value="TreeGrafter"/>
</dbReference>
<dbReference type="InterPro" id="IPR009777">
    <property type="entry name" value="ZapD"/>
</dbReference>
<evidence type="ECO:0000313" key="6">
    <source>
        <dbReference type="EMBL" id="TLU66739.1"/>
    </source>
</evidence>
<keyword evidence="4 5" id="KW-0131">Cell cycle</keyword>